<evidence type="ECO:0000256" key="1">
    <source>
        <dbReference type="SAM" id="MobiDB-lite"/>
    </source>
</evidence>
<gene>
    <name evidence="2" type="ORF">MUK42_37040</name>
</gene>
<evidence type="ECO:0000313" key="3">
    <source>
        <dbReference type="Proteomes" id="UP001055439"/>
    </source>
</evidence>
<dbReference type="Proteomes" id="UP001055439">
    <property type="component" value="Chromosome 4"/>
</dbReference>
<name>A0A9E7JZ40_9LILI</name>
<proteinExistence type="predicted"/>
<dbReference type="AlphaFoldDB" id="A0A9E7JZ40"/>
<sequence length="337" mass="38264">MKQQSSQINMHLLHVCKAIVHYTYNEKYEEQQTLLFSDEVNSTLQVTSIFHRHIDGKCTSLCSFHSRNPCQSCMGWLGHEKPWRIAHLQESNNGVSKPTRKRNMKSTRHYKLRAFSTDTSMENAPRYAVSTVTILVGVAWVGLDLRSYGVLHTCRKATMATQNPLGKETIIWNSLNHWASKKHTYPQSYPNYHLTCQTIKHHRRSNSKSSVAHRSIIETGERFSESNPFVAGPQPSQSTVFAEHRFLRRPPSRSLFPVPPFSPPGRPKLLPFWGAFNLELVFATSSLQPSPTPSPSPSHPPLFSPLPNSRGAPSSFPAFLQMPSDFGWERGHHGRKQ</sequence>
<reference evidence="2" key="1">
    <citation type="submission" date="2022-05" db="EMBL/GenBank/DDBJ databases">
        <title>The Musa troglodytarum L. genome provides insights into the mechanism of non-climacteric behaviour and enrichment of carotenoids.</title>
        <authorList>
            <person name="Wang J."/>
        </authorList>
    </citation>
    <scope>NUCLEOTIDE SEQUENCE</scope>
    <source>
        <tissue evidence="2">Leaf</tissue>
    </source>
</reference>
<dbReference type="EMBL" id="CP097506">
    <property type="protein sequence ID" value="URD98985.1"/>
    <property type="molecule type" value="Genomic_DNA"/>
</dbReference>
<evidence type="ECO:0000313" key="2">
    <source>
        <dbReference type="EMBL" id="URD98985.1"/>
    </source>
</evidence>
<feature type="region of interest" description="Disordered" evidence="1">
    <location>
        <begin position="286"/>
        <end position="318"/>
    </location>
</feature>
<feature type="compositionally biased region" description="Pro residues" evidence="1">
    <location>
        <begin position="290"/>
        <end position="304"/>
    </location>
</feature>
<keyword evidence="3" id="KW-1185">Reference proteome</keyword>
<protein>
    <submittedName>
        <fullName evidence="2">Uncharacterized protein</fullName>
    </submittedName>
</protein>
<organism evidence="2 3">
    <name type="scientific">Musa troglodytarum</name>
    <name type="common">fe'i banana</name>
    <dbReference type="NCBI Taxonomy" id="320322"/>
    <lineage>
        <taxon>Eukaryota</taxon>
        <taxon>Viridiplantae</taxon>
        <taxon>Streptophyta</taxon>
        <taxon>Embryophyta</taxon>
        <taxon>Tracheophyta</taxon>
        <taxon>Spermatophyta</taxon>
        <taxon>Magnoliopsida</taxon>
        <taxon>Liliopsida</taxon>
        <taxon>Zingiberales</taxon>
        <taxon>Musaceae</taxon>
        <taxon>Musa</taxon>
    </lineage>
</organism>
<accession>A0A9E7JZ40</accession>